<evidence type="ECO:0000256" key="2">
    <source>
        <dbReference type="ARBA" id="ARBA00023125"/>
    </source>
</evidence>
<keyword evidence="3" id="KW-0804">Transcription</keyword>
<evidence type="ECO:0000259" key="5">
    <source>
        <dbReference type="PROSITE" id="PS50977"/>
    </source>
</evidence>
<evidence type="ECO:0000256" key="3">
    <source>
        <dbReference type="ARBA" id="ARBA00023163"/>
    </source>
</evidence>
<evidence type="ECO:0000313" key="7">
    <source>
        <dbReference type="Proteomes" id="UP001226691"/>
    </source>
</evidence>
<dbReference type="SUPFAM" id="SSF48498">
    <property type="entry name" value="Tetracyclin repressor-like, C-terminal domain"/>
    <property type="match status" value="1"/>
</dbReference>
<dbReference type="PROSITE" id="PS50977">
    <property type="entry name" value="HTH_TETR_2"/>
    <property type="match status" value="1"/>
</dbReference>
<keyword evidence="2 4" id="KW-0238">DNA-binding</keyword>
<feature type="domain" description="HTH tetR-type" evidence="5">
    <location>
        <begin position="18"/>
        <end position="78"/>
    </location>
</feature>
<organism evidence="6 7">
    <name type="scientific">Microbacterium trichothecenolyticum</name>
    <name type="common">Aureobacterium trichothecenolyticum</name>
    <dbReference type="NCBI Taxonomy" id="69370"/>
    <lineage>
        <taxon>Bacteria</taxon>
        <taxon>Bacillati</taxon>
        <taxon>Actinomycetota</taxon>
        <taxon>Actinomycetes</taxon>
        <taxon>Micrococcales</taxon>
        <taxon>Microbacteriaceae</taxon>
        <taxon>Microbacterium</taxon>
    </lineage>
</organism>
<dbReference type="Proteomes" id="UP001226691">
    <property type="component" value="Unassembled WGS sequence"/>
</dbReference>
<protein>
    <submittedName>
        <fullName evidence="6">TetR/AcrR family tetracycline transcriptional repressor</fullName>
    </submittedName>
</protein>
<dbReference type="Pfam" id="PF00440">
    <property type="entry name" value="TetR_N"/>
    <property type="match status" value="1"/>
</dbReference>
<comment type="caution">
    <text evidence="6">The sequence shown here is derived from an EMBL/GenBank/DDBJ whole genome shotgun (WGS) entry which is preliminary data.</text>
</comment>
<keyword evidence="7" id="KW-1185">Reference proteome</keyword>
<evidence type="ECO:0000256" key="1">
    <source>
        <dbReference type="ARBA" id="ARBA00023015"/>
    </source>
</evidence>
<dbReference type="SUPFAM" id="SSF46689">
    <property type="entry name" value="Homeodomain-like"/>
    <property type="match status" value="1"/>
</dbReference>
<dbReference type="InterPro" id="IPR050109">
    <property type="entry name" value="HTH-type_TetR-like_transc_reg"/>
</dbReference>
<dbReference type="EMBL" id="JAUTBF010000001">
    <property type="protein sequence ID" value="MDQ1121520.1"/>
    <property type="molecule type" value="Genomic_DNA"/>
</dbReference>
<evidence type="ECO:0000313" key="6">
    <source>
        <dbReference type="EMBL" id="MDQ1121520.1"/>
    </source>
</evidence>
<evidence type="ECO:0000256" key="4">
    <source>
        <dbReference type="PROSITE-ProRule" id="PRU00335"/>
    </source>
</evidence>
<dbReference type="InterPro" id="IPR004111">
    <property type="entry name" value="Repressor_TetR_C"/>
</dbReference>
<dbReference type="InterPro" id="IPR036271">
    <property type="entry name" value="Tet_transcr_reg_TetR-rel_C_sf"/>
</dbReference>
<dbReference type="PANTHER" id="PTHR30055:SF151">
    <property type="entry name" value="TRANSCRIPTIONAL REGULATORY PROTEIN"/>
    <property type="match status" value="1"/>
</dbReference>
<dbReference type="Pfam" id="PF02909">
    <property type="entry name" value="TetR_C_1"/>
    <property type="match status" value="1"/>
</dbReference>
<dbReference type="Gene3D" id="1.10.357.10">
    <property type="entry name" value="Tetracycline Repressor, domain 2"/>
    <property type="match status" value="1"/>
</dbReference>
<dbReference type="PANTHER" id="PTHR30055">
    <property type="entry name" value="HTH-TYPE TRANSCRIPTIONAL REGULATOR RUTR"/>
    <property type="match status" value="1"/>
</dbReference>
<dbReference type="InterPro" id="IPR001647">
    <property type="entry name" value="HTH_TetR"/>
</dbReference>
<accession>A0ABU0TPG6</accession>
<sequence length="242" mass="26439">MVSVSRVPQPKRYDENSDLSRQQVIDAALDYVNQFGLAALTMRGLAKALGTYPATLYWHAGNKSQLLGMLYQHVLEQIQLPHPHIPWDEWIIGLARSARAALRPHPELAAGFLAALPVTEGSLDLADATLRVLSRAGFDDQQLVHAYNCVFAAIFGWIAEEFAADPGESDDAWRAEFDRLLAQDGGTRFAAISTRKASLANKAWLLRWTTGPGAPLDAGFEFMLAMLIAGLKGLLGGDIARK</sequence>
<reference evidence="6 7" key="1">
    <citation type="submission" date="2023-07" db="EMBL/GenBank/DDBJ databases">
        <title>Functional and genomic diversity of the sorghum phyllosphere microbiome.</title>
        <authorList>
            <person name="Shade A."/>
        </authorList>
    </citation>
    <scope>NUCLEOTIDE SEQUENCE [LARGE SCALE GENOMIC DNA]</scope>
    <source>
        <strain evidence="6 7">SORGH_AS_1207</strain>
    </source>
</reference>
<dbReference type="InterPro" id="IPR009057">
    <property type="entry name" value="Homeodomain-like_sf"/>
</dbReference>
<feature type="DNA-binding region" description="H-T-H motif" evidence="4">
    <location>
        <begin position="41"/>
        <end position="60"/>
    </location>
</feature>
<keyword evidence="1" id="KW-0805">Transcription regulation</keyword>
<gene>
    <name evidence="6" type="ORF">QE412_000093</name>
</gene>
<proteinExistence type="predicted"/>
<dbReference type="Gene3D" id="1.10.10.60">
    <property type="entry name" value="Homeodomain-like"/>
    <property type="match status" value="1"/>
</dbReference>
<name>A0ABU0TPG6_MICTR</name>